<dbReference type="SUPFAM" id="SSF53187">
    <property type="entry name" value="Zn-dependent exopeptidases"/>
    <property type="match status" value="1"/>
</dbReference>
<sequence length="353" mass="38844">MVARWLSTLRGFKITTQIGGHGVTVLLRADMDGLPIQEATGLEYYSDITMNDADGILRPVMHACGHDMHMILHTLRSLWRGTLIVLFQPAEERDTGARAMVDDVLYDPARHNIPVPDYMLGQHVMAMRAGTVGSKVGTIMAGADSMKIIISGVGGHGSQPHRTVDPAAMAAHVVVRLQSIVSRETNTSDIAVVNSRQPAYRLDGERHRRLGRNRHRHTQRAARDAREAVVLDQVDCGGRVRSKRCPGCACVKMTRNLPVTVNDEPMMETLATEFKRHFGDKFDANITATTIAEDFSVLATSQGRPCVFWHWGGIQESPANHTARFAPAIQPTMRTGIDALVVAALTFLDKPQE</sequence>
<dbReference type="Pfam" id="PF07687">
    <property type="entry name" value="M20_dimer"/>
    <property type="match status" value="1"/>
</dbReference>
<dbReference type="Proteomes" id="UP001283341">
    <property type="component" value="Unassembled WGS sequence"/>
</dbReference>
<comment type="caution">
    <text evidence="3">The sequence shown here is derived from an EMBL/GenBank/DDBJ whole genome shotgun (WGS) entry which is preliminary data.</text>
</comment>
<evidence type="ECO:0000259" key="2">
    <source>
        <dbReference type="Pfam" id="PF07687"/>
    </source>
</evidence>
<feature type="domain" description="Peptidase M20 dimerisation" evidence="2">
    <location>
        <begin position="142"/>
        <end position="278"/>
    </location>
</feature>
<dbReference type="InterPro" id="IPR011650">
    <property type="entry name" value="Peptidase_M20_dimer"/>
</dbReference>
<evidence type="ECO:0000313" key="3">
    <source>
        <dbReference type="EMBL" id="KAK3314809.1"/>
    </source>
</evidence>
<reference evidence="3" key="1">
    <citation type="journal article" date="2023" name="Mol. Phylogenet. Evol.">
        <title>Genome-scale phylogeny and comparative genomics of the fungal order Sordariales.</title>
        <authorList>
            <person name="Hensen N."/>
            <person name="Bonometti L."/>
            <person name="Westerberg I."/>
            <person name="Brannstrom I.O."/>
            <person name="Guillou S."/>
            <person name="Cros-Aarteil S."/>
            <person name="Calhoun S."/>
            <person name="Haridas S."/>
            <person name="Kuo A."/>
            <person name="Mondo S."/>
            <person name="Pangilinan J."/>
            <person name="Riley R."/>
            <person name="LaButti K."/>
            <person name="Andreopoulos B."/>
            <person name="Lipzen A."/>
            <person name="Chen C."/>
            <person name="Yan M."/>
            <person name="Daum C."/>
            <person name="Ng V."/>
            <person name="Clum A."/>
            <person name="Steindorff A."/>
            <person name="Ohm R.A."/>
            <person name="Martin F."/>
            <person name="Silar P."/>
            <person name="Natvig D.O."/>
            <person name="Lalanne C."/>
            <person name="Gautier V."/>
            <person name="Ament-Velasquez S.L."/>
            <person name="Kruys A."/>
            <person name="Hutchinson M.I."/>
            <person name="Powell A.J."/>
            <person name="Barry K."/>
            <person name="Miller A.N."/>
            <person name="Grigoriev I.V."/>
            <person name="Debuchy R."/>
            <person name="Gladieux P."/>
            <person name="Hiltunen Thoren M."/>
            <person name="Johannesson H."/>
        </authorList>
    </citation>
    <scope>NUCLEOTIDE SEQUENCE</scope>
    <source>
        <strain evidence="3">CBS 118394</strain>
    </source>
</reference>
<dbReference type="SUPFAM" id="SSF55031">
    <property type="entry name" value="Bacterial exopeptidase dimerisation domain"/>
    <property type="match status" value="1"/>
</dbReference>
<dbReference type="Gene3D" id="3.40.630.10">
    <property type="entry name" value="Zn peptidases"/>
    <property type="match status" value="1"/>
</dbReference>
<name>A0AAE0M1P3_9PEZI</name>
<dbReference type="EMBL" id="JAUEDM010000006">
    <property type="protein sequence ID" value="KAK3314809.1"/>
    <property type="molecule type" value="Genomic_DNA"/>
</dbReference>
<accession>A0AAE0M1P3</accession>
<keyword evidence="4" id="KW-1185">Reference proteome</keyword>
<comment type="similarity">
    <text evidence="1">Belongs to the peptidase M20A family.</text>
</comment>
<gene>
    <name evidence="3" type="ORF">B0H66DRAFT_576901</name>
</gene>
<dbReference type="AlphaFoldDB" id="A0AAE0M1P3"/>
<dbReference type="InterPro" id="IPR017439">
    <property type="entry name" value="Amidohydrolase"/>
</dbReference>
<protein>
    <submittedName>
        <fullName evidence="3">Amidohydrolase</fullName>
    </submittedName>
</protein>
<dbReference type="Gene3D" id="3.30.70.360">
    <property type="match status" value="1"/>
</dbReference>
<dbReference type="GO" id="GO:0016787">
    <property type="term" value="F:hydrolase activity"/>
    <property type="evidence" value="ECO:0007669"/>
    <property type="project" value="InterPro"/>
</dbReference>
<evidence type="ECO:0000313" key="4">
    <source>
        <dbReference type="Proteomes" id="UP001283341"/>
    </source>
</evidence>
<dbReference type="InterPro" id="IPR036264">
    <property type="entry name" value="Bact_exopeptidase_dim_dom"/>
</dbReference>
<dbReference type="PANTHER" id="PTHR11014:SF63">
    <property type="entry name" value="METALLOPEPTIDASE, PUTATIVE (AFU_ORTHOLOGUE AFUA_6G09600)-RELATED"/>
    <property type="match status" value="1"/>
</dbReference>
<dbReference type="Pfam" id="PF01546">
    <property type="entry name" value="Peptidase_M20"/>
    <property type="match status" value="1"/>
</dbReference>
<dbReference type="PANTHER" id="PTHR11014">
    <property type="entry name" value="PEPTIDASE M20 FAMILY MEMBER"/>
    <property type="match status" value="1"/>
</dbReference>
<organism evidence="3 4">
    <name type="scientific">Apodospora peruviana</name>
    <dbReference type="NCBI Taxonomy" id="516989"/>
    <lineage>
        <taxon>Eukaryota</taxon>
        <taxon>Fungi</taxon>
        <taxon>Dikarya</taxon>
        <taxon>Ascomycota</taxon>
        <taxon>Pezizomycotina</taxon>
        <taxon>Sordariomycetes</taxon>
        <taxon>Sordariomycetidae</taxon>
        <taxon>Sordariales</taxon>
        <taxon>Lasiosphaeriaceae</taxon>
        <taxon>Apodospora</taxon>
    </lineage>
</organism>
<proteinExistence type="inferred from homology"/>
<reference evidence="3" key="2">
    <citation type="submission" date="2023-06" db="EMBL/GenBank/DDBJ databases">
        <authorList>
            <consortium name="Lawrence Berkeley National Laboratory"/>
            <person name="Haridas S."/>
            <person name="Hensen N."/>
            <person name="Bonometti L."/>
            <person name="Westerberg I."/>
            <person name="Brannstrom I.O."/>
            <person name="Guillou S."/>
            <person name="Cros-Aarteil S."/>
            <person name="Calhoun S."/>
            <person name="Kuo A."/>
            <person name="Mondo S."/>
            <person name="Pangilinan J."/>
            <person name="Riley R."/>
            <person name="Labutti K."/>
            <person name="Andreopoulos B."/>
            <person name="Lipzen A."/>
            <person name="Chen C."/>
            <person name="Yanf M."/>
            <person name="Daum C."/>
            <person name="Ng V."/>
            <person name="Clum A."/>
            <person name="Steindorff A."/>
            <person name="Ohm R."/>
            <person name="Martin F."/>
            <person name="Silar P."/>
            <person name="Natvig D."/>
            <person name="Lalanne C."/>
            <person name="Gautier V."/>
            <person name="Ament-Velasquez S.L."/>
            <person name="Kruys A."/>
            <person name="Hutchinson M.I."/>
            <person name="Powell A.J."/>
            <person name="Barry K."/>
            <person name="Miller A.N."/>
            <person name="Grigoriev I.V."/>
            <person name="Debuchy R."/>
            <person name="Gladieux P."/>
            <person name="Thoren M.H."/>
            <person name="Johannesson H."/>
        </authorList>
    </citation>
    <scope>NUCLEOTIDE SEQUENCE</scope>
    <source>
        <strain evidence="3">CBS 118394</strain>
    </source>
</reference>
<dbReference type="InterPro" id="IPR002933">
    <property type="entry name" value="Peptidase_M20"/>
</dbReference>
<evidence type="ECO:0000256" key="1">
    <source>
        <dbReference type="ARBA" id="ARBA00006247"/>
    </source>
</evidence>